<dbReference type="EMBL" id="BMHY01000003">
    <property type="protein sequence ID" value="GGG65454.1"/>
    <property type="molecule type" value="Genomic_DNA"/>
</dbReference>
<dbReference type="Gene3D" id="3.20.20.80">
    <property type="entry name" value="Glycosidases"/>
    <property type="match status" value="1"/>
</dbReference>
<evidence type="ECO:0000256" key="2">
    <source>
        <dbReference type="SAM" id="SignalP"/>
    </source>
</evidence>
<keyword evidence="1 2" id="KW-0732">Signal</keyword>
<feature type="chain" id="PRO_5037495910" description="CBM6 domain-containing protein" evidence="2">
    <location>
        <begin position="37"/>
        <end position="566"/>
    </location>
</feature>
<dbReference type="AlphaFoldDB" id="A0A917H3B7"/>
<organism evidence="4 5">
    <name type="scientific">Paenibacillus radicis</name>
    <name type="common">ex Gao et al. 2016</name>
    <dbReference type="NCBI Taxonomy" id="1737354"/>
    <lineage>
        <taxon>Bacteria</taxon>
        <taxon>Bacillati</taxon>
        <taxon>Bacillota</taxon>
        <taxon>Bacilli</taxon>
        <taxon>Bacillales</taxon>
        <taxon>Paenibacillaceae</taxon>
        <taxon>Paenibacillus</taxon>
    </lineage>
</organism>
<reference evidence="4 5" key="1">
    <citation type="journal article" date="2014" name="Int. J. Syst. Evol. Microbiol.">
        <title>Complete genome sequence of Corynebacterium casei LMG S-19264T (=DSM 44701T), isolated from a smear-ripened cheese.</title>
        <authorList>
            <consortium name="US DOE Joint Genome Institute (JGI-PGF)"/>
            <person name="Walter F."/>
            <person name="Albersmeier A."/>
            <person name="Kalinowski J."/>
            <person name="Ruckert C."/>
        </authorList>
    </citation>
    <scope>NUCLEOTIDE SEQUENCE [LARGE SCALE GENOMIC DNA]</scope>
    <source>
        <strain evidence="4 5">CGMCC 1.15286</strain>
    </source>
</reference>
<dbReference type="Proteomes" id="UP000600247">
    <property type="component" value="Unassembled WGS sequence"/>
</dbReference>
<accession>A0A917H3B7</accession>
<proteinExistence type="predicted"/>
<evidence type="ECO:0000313" key="4">
    <source>
        <dbReference type="EMBL" id="GGG65454.1"/>
    </source>
</evidence>
<feature type="domain" description="CBM6" evidence="3">
    <location>
        <begin position="41"/>
        <end position="165"/>
    </location>
</feature>
<evidence type="ECO:0000256" key="1">
    <source>
        <dbReference type="ARBA" id="ARBA00022729"/>
    </source>
</evidence>
<evidence type="ECO:0000313" key="5">
    <source>
        <dbReference type="Proteomes" id="UP000600247"/>
    </source>
</evidence>
<keyword evidence="5" id="KW-1185">Reference proteome</keyword>
<evidence type="ECO:0000259" key="3">
    <source>
        <dbReference type="PROSITE" id="PS51175"/>
    </source>
</evidence>
<dbReference type="InterPro" id="IPR005084">
    <property type="entry name" value="CBM6"/>
</dbReference>
<dbReference type="Gene3D" id="2.60.120.260">
    <property type="entry name" value="Galactose-binding domain-like"/>
    <property type="match status" value="1"/>
</dbReference>
<protein>
    <recommendedName>
        <fullName evidence="3">CBM6 domain-containing protein</fullName>
    </recommendedName>
</protein>
<dbReference type="SMART" id="SM00606">
    <property type="entry name" value="CBD_IV"/>
    <property type="match status" value="1"/>
</dbReference>
<dbReference type="SUPFAM" id="SSF49785">
    <property type="entry name" value="Galactose-binding domain-like"/>
    <property type="match status" value="1"/>
</dbReference>
<dbReference type="PROSITE" id="PS51175">
    <property type="entry name" value="CBM6"/>
    <property type="match status" value="1"/>
</dbReference>
<dbReference type="CDD" id="cd11576">
    <property type="entry name" value="GH99_GH71_like_2"/>
    <property type="match status" value="1"/>
</dbReference>
<dbReference type="InterPro" id="IPR008979">
    <property type="entry name" value="Galactose-bd-like_sf"/>
</dbReference>
<dbReference type="GO" id="GO:0030246">
    <property type="term" value="F:carbohydrate binding"/>
    <property type="evidence" value="ECO:0007669"/>
    <property type="project" value="InterPro"/>
</dbReference>
<sequence>MIHASDNQVYKKWLAAALIVALLLVTMALKPSSALAASAFTQTAASSYNAQSGIQLEASSEGGQNVAFIDNGDYIRFDGVDFGTGASAFNARVASNASGGAIEVRLGSLTGTLAATCTVPGTGGWQNWTTVTCAVSGNPTGVQTLFLKFTGGAGNLFNINWFRFNPSTPQPTGGDVVGKVFAGYQGWFNAAGDGSPNGGWIHWSKNSSAPGTGSNINFDLYPDLREYSKLYQTNLQNLNNGQQAKLFSSYDQETVNKHFEWMQTYNIDGAALQRFGASASTTPDNWRTNRDSVAVKVKNAAESYNRKFYVMYDITGMNSSTWVNDIKSDWTNKIQGGMNLTSSSAYAKQNGKTVVNIWGIGFTDRPGTAAEASGLIQWFKDQNVYVIGGVPTYWRTGVEDSKSGFLSVYQSFDMLSPWYVGRFSGEAGADHFKNNLMQPDLAMTNQLGIAYQPVLWPGFSWYNLHGGPQNQIPRLHGDFMWRQAYNAKSLGINTAYVAMFDEYDEGTAIAKAAENSSMIPANQYFLTLNADGVNVSSDFYLRLTGDINRMLKGQIPATVQHPTSHQ</sequence>
<dbReference type="CDD" id="cd04084">
    <property type="entry name" value="CBM6_xylanase-like"/>
    <property type="match status" value="1"/>
</dbReference>
<feature type="signal peptide" evidence="2">
    <location>
        <begin position="1"/>
        <end position="36"/>
    </location>
</feature>
<dbReference type="InterPro" id="IPR006584">
    <property type="entry name" value="Cellulose-bd_IV"/>
</dbReference>
<gene>
    <name evidence="4" type="ORF">GCM10010918_19620</name>
</gene>
<dbReference type="RefSeq" id="WP_188888772.1">
    <property type="nucleotide sequence ID" value="NZ_BMHY01000003.1"/>
</dbReference>
<name>A0A917H3B7_9BACL</name>
<dbReference type="Pfam" id="PF03422">
    <property type="entry name" value="CBM_6"/>
    <property type="match status" value="1"/>
</dbReference>
<comment type="caution">
    <text evidence="4">The sequence shown here is derived from an EMBL/GenBank/DDBJ whole genome shotgun (WGS) entry which is preliminary data.</text>
</comment>